<feature type="domain" description="PPM-type phosphatase" evidence="2">
    <location>
        <begin position="101"/>
        <end position="501"/>
    </location>
</feature>
<dbReference type="SUPFAM" id="SSF81606">
    <property type="entry name" value="PP2C-like"/>
    <property type="match status" value="1"/>
</dbReference>
<reference evidence="3" key="1">
    <citation type="submission" date="2018-04" db="EMBL/GenBank/DDBJ databases">
        <title>Whole genome sequencing of Hypsizygus marmoreus.</title>
        <authorList>
            <person name="Choi I.-G."/>
            <person name="Min B."/>
            <person name="Kim J.-G."/>
            <person name="Kim S."/>
            <person name="Oh Y.-L."/>
            <person name="Kong W.-S."/>
            <person name="Park H."/>
            <person name="Jeong J."/>
            <person name="Song E.-S."/>
        </authorList>
    </citation>
    <scope>NUCLEOTIDE SEQUENCE [LARGE SCALE GENOMIC DNA]</scope>
    <source>
        <strain evidence="3">51987-8</strain>
    </source>
</reference>
<dbReference type="PANTHER" id="PTHR13832:SF792">
    <property type="entry name" value="GM14286P"/>
    <property type="match status" value="1"/>
</dbReference>
<dbReference type="OrthoDB" id="420076at2759"/>
<gene>
    <name evidence="3" type="ORF">Hypma_013554</name>
</gene>
<dbReference type="InterPro" id="IPR001932">
    <property type="entry name" value="PPM-type_phosphatase-like_dom"/>
</dbReference>
<dbReference type="STRING" id="39966.A0A369JHN2"/>
<dbReference type="CDD" id="cd00143">
    <property type="entry name" value="PP2Cc"/>
    <property type="match status" value="1"/>
</dbReference>
<sequence length="502" mass="55564">MQVMFRFVTKRFLLTRSRTRSHLVHPKTWVRRGLLGASVSGVGFYLASMSTIYADSPESAEHKSVLQAILQEHLWGPAEFYFRSCSHSSPSPSEGIARYDGAAFTSNSECHSASATFEPYFLAEIIEGHNGPGVAVFILNSLPLALANGIHHLFVRPQVLDPETVEVHSELDAVPERPSDSAINNALKRTFMDLDYSIVQEPLTYIMSSTDAKDSKCRGTRALAFSYPGTCALTALYDPFTRLLRVASVGDSRAVLGRRIKGPHANGKPLYEVHVLSKEHNAQNPAEVTRVQALYPGKQIVQDNRVLGMNVTRAFGNGPQKWPRKIQEYLYDQLIGDPPSVDIDTPWMTAEPEITMMKVEPGDFVILGSSGFWDALTNEEAVGLTGLWLTKNSLKEVLPPPAQPPSDGTFKQGAYPPREPGAPAIERDELPVTLSEDTTMAYKRWRVPKRFLNVDPNAAVHLARNAMGGADRDFTEALFSLMPPRVTQHSRRDVGVNVTFFS</sequence>
<dbReference type="PROSITE" id="PS51746">
    <property type="entry name" value="PPM_2"/>
    <property type="match status" value="1"/>
</dbReference>
<evidence type="ECO:0000313" key="4">
    <source>
        <dbReference type="Proteomes" id="UP000076154"/>
    </source>
</evidence>
<dbReference type="GO" id="GO:0004722">
    <property type="term" value="F:protein serine/threonine phosphatase activity"/>
    <property type="evidence" value="ECO:0007669"/>
    <property type="project" value="InterPro"/>
</dbReference>
<accession>A0A369JHN2</accession>
<evidence type="ECO:0000256" key="1">
    <source>
        <dbReference type="SAM" id="MobiDB-lite"/>
    </source>
</evidence>
<dbReference type="EMBL" id="LUEZ02000080">
    <property type="protein sequence ID" value="RDB19223.1"/>
    <property type="molecule type" value="Genomic_DNA"/>
</dbReference>
<keyword evidence="4" id="KW-1185">Reference proteome</keyword>
<dbReference type="Gene3D" id="3.60.40.10">
    <property type="entry name" value="PPM-type phosphatase domain"/>
    <property type="match status" value="1"/>
</dbReference>
<dbReference type="Pfam" id="PF00481">
    <property type="entry name" value="PP2C"/>
    <property type="match status" value="1"/>
</dbReference>
<evidence type="ECO:0000259" key="2">
    <source>
        <dbReference type="PROSITE" id="PS51746"/>
    </source>
</evidence>
<dbReference type="SMART" id="SM00332">
    <property type="entry name" value="PP2Cc"/>
    <property type="match status" value="1"/>
</dbReference>
<name>A0A369JHN2_HYPMA</name>
<dbReference type="InParanoid" id="A0A369JHN2"/>
<organism evidence="3 4">
    <name type="scientific">Hypsizygus marmoreus</name>
    <name type="common">White beech mushroom</name>
    <name type="synonym">Agaricus marmoreus</name>
    <dbReference type="NCBI Taxonomy" id="39966"/>
    <lineage>
        <taxon>Eukaryota</taxon>
        <taxon>Fungi</taxon>
        <taxon>Dikarya</taxon>
        <taxon>Basidiomycota</taxon>
        <taxon>Agaricomycotina</taxon>
        <taxon>Agaricomycetes</taxon>
        <taxon>Agaricomycetidae</taxon>
        <taxon>Agaricales</taxon>
        <taxon>Tricholomatineae</taxon>
        <taxon>Lyophyllaceae</taxon>
        <taxon>Hypsizygus</taxon>
    </lineage>
</organism>
<dbReference type="PANTHER" id="PTHR13832">
    <property type="entry name" value="PROTEIN PHOSPHATASE 2C"/>
    <property type="match status" value="1"/>
</dbReference>
<dbReference type="InterPro" id="IPR015655">
    <property type="entry name" value="PP2C"/>
</dbReference>
<proteinExistence type="predicted"/>
<dbReference type="Proteomes" id="UP000076154">
    <property type="component" value="Unassembled WGS sequence"/>
</dbReference>
<protein>
    <submittedName>
        <fullName evidence="3">Protein phosphatase 2C C10F6.17c</fullName>
    </submittedName>
</protein>
<dbReference type="AlphaFoldDB" id="A0A369JHN2"/>
<feature type="region of interest" description="Disordered" evidence="1">
    <location>
        <begin position="400"/>
        <end position="423"/>
    </location>
</feature>
<dbReference type="InterPro" id="IPR036457">
    <property type="entry name" value="PPM-type-like_dom_sf"/>
</dbReference>
<comment type="caution">
    <text evidence="3">The sequence shown here is derived from an EMBL/GenBank/DDBJ whole genome shotgun (WGS) entry which is preliminary data.</text>
</comment>
<evidence type="ECO:0000313" key="3">
    <source>
        <dbReference type="EMBL" id="RDB19223.1"/>
    </source>
</evidence>